<dbReference type="EMBL" id="AP028056">
    <property type="protein sequence ID" value="BEH01724.1"/>
    <property type="molecule type" value="Genomic_DNA"/>
</dbReference>
<dbReference type="AlphaFoldDB" id="A0AAN0MG11"/>
<feature type="domain" description="NAD-dependent epimerase/dehydratase" evidence="1">
    <location>
        <begin position="7"/>
        <end position="127"/>
    </location>
</feature>
<dbReference type="KEGG" id="broo:brsh051_10050"/>
<dbReference type="InterPro" id="IPR036291">
    <property type="entry name" value="NAD(P)-bd_dom_sf"/>
</dbReference>
<keyword evidence="3" id="KW-1185">Reference proteome</keyword>
<reference evidence="2" key="1">
    <citation type="journal article" date="2024" name="Int. J. Syst. Evol. Microbiol.">
        <title>Brooklawnia propionicigenes sp. nov., a facultatively anaerobic, propionate-producing bacterium isolated from a methanogenic reactor treating waste from cattle farms.</title>
        <authorList>
            <person name="Akita Y."/>
            <person name="Ueki A."/>
            <person name="Tonouchi A."/>
            <person name="Sugawara Y."/>
            <person name="Honma S."/>
            <person name="Kaku N."/>
            <person name="Ueki K."/>
        </authorList>
    </citation>
    <scope>NUCLEOTIDE SEQUENCE</scope>
    <source>
        <strain evidence="2">SH051</strain>
    </source>
</reference>
<protein>
    <recommendedName>
        <fullName evidence="1">NAD-dependent epimerase/dehydratase domain-containing protein</fullName>
    </recommendedName>
</protein>
<name>A0AAN0MG11_9ACTN</name>
<dbReference type="InterPro" id="IPR001509">
    <property type="entry name" value="Epimerase_deHydtase"/>
</dbReference>
<dbReference type="Proteomes" id="UP001431656">
    <property type="component" value="Chromosome"/>
</dbReference>
<sequence>MTTSAYLVTGGAGRIGDDLVRGLADIGDVWEVVHRSPSRMPRSVKLNGDLGDAQTAIDVTSRFCEVATAESVTHIGIVHMATRGLSGSSLEQELALAVVAADRMIETVLALKRAHQSFSFVFTSSLAVETLPANGLAYVVGKACGETLIGFRARQADPSCGFCSVRIDRLRADPELVPATAGLVRKLVSDHVAASRGGLIRATPEYLWSMR</sequence>
<dbReference type="Gene3D" id="3.40.50.720">
    <property type="entry name" value="NAD(P)-binding Rossmann-like Domain"/>
    <property type="match status" value="1"/>
</dbReference>
<organism evidence="2 3">
    <name type="scientific">Brooklawnia propionicigenes</name>
    <dbReference type="NCBI Taxonomy" id="3041175"/>
    <lineage>
        <taxon>Bacteria</taxon>
        <taxon>Bacillati</taxon>
        <taxon>Actinomycetota</taxon>
        <taxon>Actinomycetes</taxon>
        <taxon>Propionibacteriales</taxon>
        <taxon>Propionibacteriaceae</taxon>
        <taxon>Brooklawnia</taxon>
    </lineage>
</organism>
<dbReference type="Pfam" id="PF01370">
    <property type="entry name" value="Epimerase"/>
    <property type="match status" value="1"/>
</dbReference>
<evidence type="ECO:0000313" key="3">
    <source>
        <dbReference type="Proteomes" id="UP001431656"/>
    </source>
</evidence>
<dbReference type="SUPFAM" id="SSF51735">
    <property type="entry name" value="NAD(P)-binding Rossmann-fold domains"/>
    <property type="match status" value="1"/>
</dbReference>
<accession>A0AAN0MG11</accession>
<evidence type="ECO:0000259" key="1">
    <source>
        <dbReference type="Pfam" id="PF01370"/>
    </source>
</evidence>
<evidence type="ECO:0000313" key="2">
    <source>
        <dbReference type="EMBL" id="BEH01724.1"/>
    </source>
</evidence>
<gene>
    <name evidence="2" type="ORF">brsh051_10050</name>
</gene>
<dbReference type="RefSeq" id="WP_425332740.1">
    <property type="nucleotide sequence ID" value="NZ_AP028056.1"/>
</dbReference>
<proteinExistence type="predicted"/>